<organism evidence="1 2">
    <name type="scientific">Portunus trituberculatus</name>
    <name type="common">Swimming crab</name>
    <name type="synonym">Neptunus trituberculatus</name>
    <dbReference type="NCBI Taxonomy" id="210409"/>
    <lineage>
        <taxon>Eukaryota</taxon>
        <taxon>Metazoa</taxon>
        <taxon>Ecdysozoa</taxon>
        <taxon>Arthropoda</taxon>
        <taxon>Crustacea</taxon>
        <taxon>Multicrustacea</taxon>
        <taxon>Malacostraca</taxon>
        <taxon>Eumalacostraca</taxon>
        <taxon>Eucarida</taxon>
        <taxon>Decapoda</taxon>
        <taxon>Pleocyemata</taxon>
        <taxon>Brachyura</taxon>
        <taxon>Eubrachyura</taxon>
        <taxon>Portunoidea</taxon>
        <taxon>Portunidae</taxon>
        <taxon>Portuninae</taxon>
        <taxon>Portunus</taxon>
    </lineage>
</organism>
<dbReference type="Proteomes" id="UP000324222">
    <property type="component" value="Unassembled WGS sequence"/>
</dbReference>
<keyword evidence="2" id="KW-1185">Reference proteome</keyword>
<dbReference type="EMBL" id="VSRR010010328">
    <property type="protein sequence ID" value="MPC51663.1"/>
    <property type="molecule type" value="Genomic_DNA"/>
</dbReference>
<proteinExistence type="predicted"/>
<sequence length="62" mass="7118">MNVNSASHHIMFFLTNDRNLERRSSALMTCRKPGEGFYEVTRRDEQLEGFLSSPSGQRSIIV</sequence>
<comment type="caution">
    <text evidence="1">The sequence shown here is derived from an EMBL/GenBank/DDBJ whole genome shotgun (WGS) entry which is preliminary data.</text>
</comment>
<accession>A0A5B7G335</accession>
<name>A0A5B7G335_PORTR</name>
<reference evidence="1 2" key="1">
    <citation type="submission" date="2019-05" db="EMBL/GenBank/DDBJ databases">
        <title>Another draft genome of Portunus trituberculatus and its Hox gene families provides insights of decapod evolution.</title>
        <authorList>
            <person name="Jeong J.-H."/>
            <person name="Song I."/>
            <person name="Kim S."/>
            <person name="Choi T."/>
            <person name="Kim D."/>
            <person name="Ryu S."/>
            <person name="Kim W."/>
        </authorList>
    </citation>
    <scope>NUCLEOTIDE SEQUENCE [LARGE SCALE GENOMIC DNA]</scope>
    <source>
        <tissue evidence="1">Muscle</tissue>
    </source>
</reference>
<evidence type="ECO:0000313" key="2">
    <source>
        <dbReference type="Proteomes" id="UP000324222"/>
    </source>
</evidence>
<gene>
    <name evidence="1" type="ORF">E2C01_045515</name>
</gene>
<evidence type="ECO:0000313" key="1">
    <source>
        <dbReference type="EMBL" id="MPC51663.1"/>
    </source>
</evidence>
<dbReference type="AlphaFoldDB" id="A0A5B7G335"/>
<protein>
    <submittedName>
        <fullName evidence="1">Uncharacterized protein</fullName>
    </submittedName>
</protein>